<reference evidence="1" key="1">
    <citation type="submission" date="2020-05" db="EMBL/GenBank/DDBJ databases">
        <title>Phylogenomic resolution of chytrid fungi.</title>
        <authorList>
            <person name="Stajich J.E."/>
            <person name="Amses K."/>
            <person name="Simmons R."/>
            <person name="Seto K."/>
            <person name="Myers J."/>
            <person name="Bonds A."/>
            <person name="Quandt C.A."/>
            <person name="Barry K."/>
            <person name="Liu P."/>
            <person name="Grigoriev I."/>
            <person name="Longcore J.E."/>
            <person name="James T.Y."/>
        </authorList>
    </citation>
    <scope>NUCLEOTIDE SEQUENCE</scope>
    <source>
        <strain evidence="1">JEL0318</strain>
    </source>
</reference>
<comment type="caution">
    <text evidence="1">The sequence shown here is derived from an EMBL/GenBank/DDBJ whole genome shotgun (WGS) entry which is preliminary data.</text>
</comment>
<sequence length="67" mass="7656">MSAVVVPSLGVECLFGRPFLEGIRAIVDHPRHLYHILDPITLWWAVIHADVGNIQTLRKLSQLERKE</sequence>
<evidence type="ECO:0000313" key="2">
    <source>
        <dbReference type="Proteomes" id="UP001212841"/>
    </source>
</evidence>
<keyword evidence="2" id="KW-1185">Reference proteome</keyword>
<dbReference type="Proteomes" id="UP001212841">
    <property type="component" value="Unassembled WGS sequence"/>
</dbReference>
<dbReference type="AlphaFoldDB" id="A0AAD5S2K6"/>
<accession>A0AAD5S2K6</accession>
<proteinExistence type="predicted"/>
<gene>
    <name evidence="1" type="ORF">HK097_004886</name>
</gene>
<evidence type="ECO:0000313" key="1">
    <source>
        <dbReference type="EMBL" id="KAJ3033354.1"/>
    </source>
</evidence>
<name>A0AAD5S2K6_9FUNG</name>
<dbReference type="EMBL" id="JADGJD010002303">
    <property type="protein sequence ID" value="KAJ3033354.1"/>
    <property type="molecule type" value="Genomic_DNA"/>
</dbReference>
<protein>
    <submittedName>
        <fullName evidence="1">Uncharacterized protein</fullName>
    </submittedName>
</protein>
<organism evidence="1 2">
    <name type="scientific">Rhizophlyctis rosea</name>
    <dbReference type="NCBI Taxonomy" id="64517"/>
    <lineage>
        <taxon>Eukaryota</taxon>
        <taxon>Fungi</taxon>
        <taxon>Fungi incertae sedis</taxon>
        <taxon>Chytridiomycota</taxon>
        <taxon>Chytridiomycota incertae sedis</taxon>
        <taxon>Chytridiomycetes</taxon>
        <taxon>Rhizophlyctidales</taxon>
        <taxon>Rhizophlyctidaceae</taxon>
        <taxon>Rhizophlyctis</taxon>
    </lineage>
</organism>